<evidence type="ECO:0000313" key="1">
    <source>
        <dbReference type="EMBL" id="KAL3656461.1"/>
    </source>
</evidence>
<keyword evidence="2" id="KW-1185">Reference proteome</keyword>
<sequence>MGPNASMAFLRELLALHEPAYDEFTVGEACNLCCAATKNGHYVWVNALEMEKMKEHLDPCEPEPMPPIKIMPPIEPMPAPSSLESVSFAITGMSGSNDAGCLPIVANTYYCEWEIVRSSSSQGIGGRKTDRFIWLDTDVSMKETLELLDLVDSIEMLRNCMVKVYLKKGRRLTGRIRSDKELGSGQELLTTHIATDCCTSQTVHIPITVNSGKLSHTVTCELAIKFST</sequence>
<proteinExistence type="predicted"/>
<organism evidence="1 2">
    <name type="scientific">Phytophthora oleae</name>
    <dbReference type="NCBI Taxonomy" id="2107226"/>
    <lineage>
        <taxon>Eukaryota</taxon>
        <taxon>Sar</taxon>
        <taxon>Stramenopiles</taxon>
        <taxon>Oomycota</taxon>
        <taxon>Peronosporomycetes</taxon>
        <taxon>Peronosporales</taxon>
        <taxon>Peronosporaceae</taxon>
        <taxon>Phytophthora</taxon>
    </lineage>
</organism>
<dbReference type="Proteomes" id="UP001632037">
    <property type="component" value="Unassembled WGS sequence"/>
</dbReference>
<protein>
    <submittedName>
        <fullName evidence="1">Uncharacterized protein</fullName>
    </submittedName>
</protein>
<dbReference type="AlphaFoldDB" id="A0ABD3EQI7"/>
<gene>
    <name evidence="1" type="ORF">V7S43_018686</name>
</gene>
<reference evidence="1 2" key="1">
    <citation type="submission" date="2024-09" db="EMBL/GenBank/DDBJ databases">
        <title>Genome sequencing and assembly of Phytophthora oleae, isolate VK10A, causative agent of rot of olive drupes.</title>
        <authorList>
            <person name="Conti Taguali S."/>
            <person name="Riolo M."/>
            <person name="La Spada F."/>
            <person name="Cacciola S.O."/>
            <person name="Dionisio G."/>
        </authorList>
    </citation>
    <scope>NUCLEOTIDE SEQUENCE [LARGE SCALE GENOMIC DNA]</scope>
    <source>
        <strain evidence="1 2">VK10A</strain>
    </source>
</reference>
<accession>A0ABD3EQI7</accession>
<comment type="caution">
    <text evidence="1">The sequence shown here is derived from an EMBL/GenBank/DDBJ whole genome shotgun (WGS) entry which is preliminary data.</text>
</comment>
<name>A0ABD3EQI7_9STRA</name>
<dbReference type="EMBL" id="JBIMZQ010000081">
    <property type="protein sequence ID" value="KAL3656461.1"/>
    <property type="molecule type" value="Genomic_DNA"/>
</dbReference>
<evidence type="ECO:0000313" key="2">
    <source>
        <dbReference type="Proteomes" id="UP001632037"/>
    </source>
</evidence>